<dbReference type="STRING" id="1640674.SAMN05216323_100645"/>
<keyword evidence="4" id="KW-0699">rRNA-binding</keyword>
<dbReference type="RefSeq" id="WP_092435505.1">
    <property type="nucleotide sequence ID" value="NZ_FMYP01000006.1"/>
</dbReference>
<dbReference type="Gene3D" id="1.10.287.380">
    <property type="entry name" value="Valyl-tRNA synthetase, C-terminal domain"/>
    <property type="match status" value="1"/>
</dbReference>
<keyword evidence="15" id="KW-1185">Reference proteome</keyword>
<keyword evidence="3" id="KW-0820">tRNA-binding</keyword>
<evidence type="ECO:0000256" key="2">
    <source>
        <dbReference type="ARBA" id="ARBA00022490"/>
    </source>
</evidence>
<dbReference type="FunFam" id="3.40.50.300:FF:000183">
    <property type="entry name" value="ABC transporter ATP-binding protein yjjK"/>
    <property type="match status" value="1"/>
</dbReference>
<feature type="coiled-coil region" evidence="12">
    <location>
        <begin position="556"/>
        <end position="583"/>
    </location>
</feature>
<dbReference type="Pfam" id="PF16326">
    <property type="entry name" value="ABC_tran_CTD"/>
    <property type="match status" value="1"/>
</dbReference>
<keyword evidence="6" id="KW-0547">Nucleotide-binding</keyword>
<gene>
    <name evidence="14" type="ORF">SAMN05216323_100645</name>
</gene>
<evidence type="ECO:0000256" key="5">
    <source>
        <dbReference type="ARBA" id="ARBA00022737"/>
    </source>
</evidence>
<dbReference type="PROSITE" id="PS50893">
    <property type="entry name" value="ABC_TRANSPORTER_2"/>
    <property type="match status" value="2"/>
</dbReference>
<dbReference type="InterPro" id="IPR032524">
    <property type="entry name" value="ABC_tran_C"/>
</dbReference>
<dbReference type="InterPro" id="IPR037118">
    <property type="entry name" value="Val-tRNA_synth_C_sf"/>
</dbReference>
<comment type="similarity">
    <text evidence="1">Belongs to the ABC transporter superfamily. ABCF family. Translational throttle EttA subfamily.</text>
</comment>
<evidence type="ECO:0000256" key="11">
    <source>
        <dbReference type="ARBA" id="ARBA00022917"/>
    </source>
</evidence>
<evidence type="ECO:0000256" key="6">
    <source>
        <dbReference type="ARBA" id="ARBA00022741"/>
    </source>
</evidence>
<name>A0A1G6H2Z5_9BACT</name>
<accession>A0A1G6H2Z5</accession>
<dbReference type="CDD" id="cd03221">
    <property type="entry name" value="ABCF_EF-3"/>
    <property type="match status" value="2"/>
</dbReference>
<dbReference type="GO" id="GO:0005524">
    <property type="term" value="F:ATP binding"/>
    <property type="evidence" value="ECO:0007669"/>
    <property type="project" value="UniProtKB-KW"/>
</dbReference>
<reference evidence="14 15" key="1">
    <citation type="submission" date="2016-09" db="EMBL/GenBank/DDBJ databases">
        <authorList>
            <person name="Capua I."/>
            <person name="De Benedictis P."/>
            <person name="Joannis T."/>
            <person name="Lombin L.H."/>
            <person name="Cattoli G."/>
        </authorList>
    </citation>
    <scope>NUCLEOTIDE SEQUENCE [LARGE SCALE GENOMIC DNA]</scope>
    <source>
        <strain evidence="14 15">A7P-90m</strain>
    </source>
</reference>
<evidence type="ECO:0000313" key="14">
    <source>
        <dbReference type="EMBL" id="SDB88571.1"/>
    </source>
</evidence>
<dbReference type="InterPro" id="IPR027417">
    <property type="entry name" value="P-loop_NTPase"/>
</dbReference>
<evidence type="ECO:0000256" key="1">
    <source>
        <dbReference type="ARBA" id="ARBA00005868"/>
    </source>
</evidence>
<dbReference type="InterPro" id="IPR003439">
    <property type="entry name" value="ABC_transporter-like_ATP-bd"/>
</dbReference>
<keyword evidence="9" id="KW-0810">Translation regulation</keyword>
<dbReference type="Pfam" id="PF00005">
    <property type="entry name" value="ABC_tran"/>
    <property type="match status" value="2"/>
</dbReference>
<protein>
    <submittedName>
        <fullName evidence="14">ATP-binding cassette, subfamily F, uup</fullName>
    </submittedName>
</protein>
<keyword evidence="5" id="KW-0677">Repeat</keyword>
<keyword evidence="2" id="KW-0963">Cytoplasm</keyword>
<evidence type="ECO:0000256" key="9">
    <source>
        <dbReference type="ARBA" id="ARBA00022845"/>
    </source>
</evidence>
<dbReference type="PANTHER" id="PTHR42855">
    <property type="entry name" value="ABC TRANSPORTER ATP-BINDING SUBUNIT"/>
    <property type="match status" value="1"/>
</dbReference>
<keyword evidence="8 14" id="KW-0067">ATP-binding</keyword>
<dbReference type="InterPro" id="IPR003593">
    <property type="entry name" value="AAA+_ATPase"/>
</dbReference>
<proteinExistence type="inferred from homology"/>
<dbReference type="SMART" id="SM00382">
    <property type="entry name" value="AAA"/>
    <property type="match status" value="2"/>
</dbReference>
<dbReference type="Gene3D" id="3.40.50.300">
    <property type="entry name" value="P-loop containing nucleotide triphosphate hydrolases"/>
    <property type="match status" value="2"/>
</dbReference>
<dbReference type="AlphaFoldDB" id="A0A1G6H2Z5"/>
<keyword evidence="7" id="KW-0378">Hydrolase</keyword>
<keyword evidence="10" id="KW-0694">RNA-binding</keyword>
<evidence type="ECO:0000256" key="7">
    <source>
        <dbReference type="ARBA" id="ARBA00022801"/>
    </source>
</evidence>
<dbReference type="GO" id="GO:0000049">
    <property type="term" value="F:tRNA binding"/>
    <property type="evidence" value="ECO:0007669"/>
    <property type="project" value="UniProtKB-KW"/>
</dbReference>
<dbReference type="GO" id="GO:0019843">
    <property type="term" value="F:rRNA binding"/>
    <property type="evidence" value="ECO:0007669"/>
    <property type="project" value="UniProtKB-KW"/>
</dbReference>
<dbReference type="InterPro" id="IPR017871">
    <property type="entry name" value="ABC_transporter-like_CS"/>
</dbReference>
<evidence type="ECO:0000256" key="10">
    <source>
        <dbReference type="ARBA" id="ARBA00022884"/>
    </source>
</evidence>
<dbReference type="Proteomes" id="UP000199452">
    <property type="component" value="Unassembled WGS sequence"/>
</dbReference>
<dbReference type="Pfam" id="PF12848">
    <property type="entry name" value="ABC_tran_Xtn"/>
    <property type="match status" value="1"/>
</dbReference>
<evidence type="ECO:0000256" key="12">
    <source>
        <dbReference type="SAM" id="Coils"/>
    </source>
</evidence>
<dbReference type="SUPFAM" id="SSF52540">
    <property type="entry name" value="P-loop containing nucleoside triphosphate hydrolases"/>
    <property type="match status" value="2"/>
</dbReference>
<organism evidence="14 15">
    <name type="scientific">Williamwhitmania taraxaci</name>
    <dbReference type="NCBI Taxonomy" id="1640674"/>
    <lineage>
        <taxon>Bacteria</taxon>
        <taxon>Pseudomonadati</taxon>
        <taxon>Bacteroidota</taxon>
        <taxon>Bacteroidia</taxon>
        <taxon>Bacteroidales</taxon>
        <taxon>Williamwhitmaniaceae</taxon>
        <taxon>Williamwhitmania</taxon>
    </lineage>
</organism>
<dbReference type="OrthoDB" id="1521973at2"/>
<evidence type="ECO:0000259" key="13">
    <source>
        <dbReference type="PROSITE" id="PS50893"/>
    </source>
</evidence>
<evidence type="ECO:0000256" key="3">
    <source>
        <dbReference type="ARBA" id="ARBA00022555"/>
    </source>
</evidence>
<dbReference type="GO" id="GO:0003677">
    <property type="term" value="F:DNA binding"/>
    <property type="evidence" value="ECO:0007669"/>
    <property type="project" value="InterPro"/>
</dbReference>
<dbReference type="GO" id="GO:0006417">
    <property type="term" value="P:regulation of translation"/>
    <property type="evidence" value="ECO:0007669"/>
    <property type="project" value="UniProtKB-KW"/>
</dbReference>
<dbReference type="PROSITE" id="PS00211">
    <property type="entry name" value="ABC_TRANSPORTER_1"/>
    <property type="match status" value="1"/>
</dbReference>
<evidence type="ECO:0000256" key="4">
    <source>
        <dbReference type="ARBA" id="ARBA00022730"/>
    </source>
</evidence>
<keyword evidence="12" id="KW-0175">Coiled coil</keyword>
<dbReference type="FunFam" id="3.40.50.300:FF:000011">
    <property type="entry name" value="Putative ABC transporter ATP-binding component"/>
    <property type="match status" value="1"/>
</dbReference>
<dbReference type="EMBL" id="FMYP01000006">
    <property type="protein sequence ID" value="SDB88571.1"/>
    <property type="molecule type" value="Genomic_DNA"/>
</dbReference>
<dbReference type="GO" id="GO:0006412">
    <property type="term" value="P:translation"/>
    <property type="evidence" value="ECO:0007669"/>
    <property type="project" value="UniProtKB-KW"/>
</dbReference>
<sequence length="624" mass="70846">MASFLQVENLTKSFGDLTLFEGLKFSVEENQRVALVARNGAGKSTLLNIISGKDSAEAGAIVFRNGITVGYLDQDPEYNSDLTVYQAAFASSSEMVEVVRNYELAVRGKGDYDLGELIEKMDHMKAWDYEVRVKQILTRFKVDFLDKKMGELSGGQRKRVALANVLINEPDFLILDEPTNHLDLEMVEWLEGYLSSSSITLLMVTHDRYFLDRVCTDIIEIDAKTCFQYKGNYTYFLEKRQQRTEAHAASVEKAVNLLRREQDWMNRQPQARGTKAKYRIDAFYDLKDKANSGRREDSVDISSASSRLGGKIISMEGVSKKFGSQIILNDLDYIFSRGEKVGIVGDNGAGKTTFLQIATGEMQADSGKIEVGETVVFGYYRQDGLQFDETKKVIDIARDIAEVVKVGKDKTLTVSQFLTLFLFPPDSQQSFVSKLSGGEKRRLYLLTILMKSPNFLVLDEPTNDLDILTLNVLEDYLRDFAGCLLVVSHDRYFMDKVVDHIFIFEGNGVIKDFVGSYSELRDFKMEQEKQEKKERRDTKTTVDVKKPKVDRPRKLTFKEKMELEALEKELDDLSMEKATLETELSSGTLSSTLLVDKSTRVGDILSIVEEKEMRWLELNEIDGD</sequence>
<evidence type="ECO:0000256" key="8">
    <source>
        <dbReference type="ARBA" id="ARBA00022840"/>
    </source>
</evidence>
<dbReference type="PANTHER" id="PTHR42855:SF1">
    <property type="entry name" value="ABC TRANSPORTER DOMAIN-CONTAINING PROTEIN"/>
    <property type="match status" value="1"/>
</dbReference>
<feature type="domain" description="ABC transporter" evidence="13">
    <location>
        <begin position="5"/>
        <end position="249"/>
    </location>
</feature>
<feature type="domain" description="ABC transporter" evidence="13">
    <location>
        <begin position="313"/>
        <end position="533"/>
    </location>
</feature>
<dbReference type="InterPro" id="IPR051309">
    <property type="entry name" value="ABCF_ATPase"/>
</dbReference>
<keyword evidence="11" id="KW-0648">Protein biosynthesis</keyword>
<evidence type="ECO:0000313" key="15">
    <source>
        <dbReference type="Proteomes" id="UP000199452"/>
    </source>
</evidence>
<dbReference type="InterPro" id="IPR032781">
    <property type="entry name" value="ABC_tran_Xtn"/>
</dbReference>
<dbReference type="GO" id="GO:0016887">
    <property type="term" value="F:ATP hydrolysis activity"/>
    <property type="evidence" value="ECO:0007669"/>
    <property type="project" value="InterPro"/>
</dbReference>